<dbReference type="SUPFAM" id="SSF53756">
    <property type="entry name" value="UDP-Glycosyltransferase/glycogen phosphorylase"/>
    <property type="match status" value="1"/>
</dbReference>
<dbReference type="Pfam" id="PF13579">
    <property type="entry name" value="Glyco_trans_4_4"/>
    <property type="match status" value="1"/>
</dbReference>
<dbReference type="PANTHER" id="PTHR12526">
    <property type="entry name" value="GLYCOSYLTRANSFERASE"/>
    <property type="match status" value="1"/>
</dbReference>
<proteinExistence type="predicted"/>
<evidence type="ECO:0000259" key="1">
    <source>
        <dbReference type="Pfam" id="PF00534"/>
    </source>
</evidence>
<comment type="caution">
    <text evidence="3">The sequence shown here is derived from an EMBL/GenBank/DDBJ whole genome shotgun (WGS) entry which is preliminary data.</text>
</comment>
<sequence>MVDPVRAVADPYRAAHDLSDSQPGAEHRLRWQWGSYAWGPRRERTCPERAPTIPAGTRDRGSRADPCCRPGLWWSVAQAHPARCSWLVAFTRASMKRVLFHYPVLNVGGAEKSSLRMIKALCDRGWDVTLILTTGGGTLESEVDLRVKLVRLRPRAYGHRFTKARGAIAKMRALPDLFSYGAMRLIGGLRMLPFLFRRYDAAAVLLMGTPSGFVRKVVRARTRAIWIRSDLLGADPTGRVTKALRSAADGIDYFICVSDVSRRSLEQQVPEAGGKDVVVHNILDSAKMRSQADLEPAPFGQGPDGEVTILSVCRLNDRAKGLFRMARACSALKRNGHRFHWYIAGEGADRAALKAEIDALGIGDCMTLLGSLKNPFPAYRAADIVAMLSNYEGLCGVVNEARVLEKPVIATRVSGIDEQLTHGVNGLVVDQDEEAIVASLSQLITDKALREKLAKGGYPAALLDDSAKLDRLETLFLGNGSQHE</sequence>
<organism evidence="3 4">
    <name type="scientific">Shimia litoralis</name>
    <dbReference type="NCBI Taxonomy" id="420403"/>
    <lineage>
        <taxon>Bacteria</taxon>
        <taxon>Pseudomonadati</taxon>
        <taxon>Pseudomonadota</taxon>
        <taxon>Alphaproteobacteria</taxon>
        <taxon>Rhodobacterales</taxon>
        <taxon>Roseobacteraceae</taxon>
    </lineage>
</organism>
<feature type="domain" description="Glycosyl transferase family 1" evidence="1">
    <location>
        <begin position="303"/>
        <end position="457"/>
    </location>
</feature>
<protein>
    <submittedName>
        <fullName evidence="3">Glycosyltransferase</fullName>
    </submittedName>
</protein>
<reference evidence="3 4" key="1">
    <citation type="submission" date="2019-04" db="EMBL/GenBank/DDBJ databases">
        <title>Genome sequence of Pelagicola litoralis CL-ES2.</title>
        <authorList>
            <person name="Cao J."/>
        </authorList>
    </citation>
    <scope>NUCLEOTIDE SEQUENCE [LARGE SCALE GENOMIC DNA]</scope>
    <source>
        <strain evidence="3 4">CL-ES2</strain>
    </source>
</reference>
<dbReference type="Pfam" id="PF00534">
    <property type="entry name" value="Glycos_transf_1"/>
    <property type="match status" value="1"/>
</dbReference>
<accession>A0A4V6YFG9</accession>
<feature type="domain" description="Glycosyltransferase subfamily 4-like N-terminal" evidence="2">
    <location>
        <begin position="108"/>
        <end position="272"/>
    </location>
</feature>
<dbReference type="InterPro" id="IPR001296">
    <property type="entry name" value="Glyco_trans_1"/>
</dbReference>
<dbReference type="Proteomes" id="UP000306575">
    <property type="component" value="Unassembled WGS sequence"/>
</dbReference>
<dbReference type="EMBL" id="SULI01000022">
    <property type="protein sequence ID" value="TKZ17451.1"/>
    <property type="molecule type" value="Genomic_DNA"/>
</dbReference>
<dbReference type="InterPro" id="IPR028098">
    <property type="entry name" value="Glyco_trans_4-like_N"/>
</dbReference>
<name>A0A4V6YFG9_9RHOB</name>
<dbReference type="CDD" id="cd03811">
    <property type="entry name" value="GT4_GT28_WabH-like"/>
    <property type="match status" value="1"/>
</dbReference>
<evidence type="ECO:0000313" key="3">
    <source>
        <dbReference type="EMBL" id="TKZ17451.1"/>
    </source>
</evidence>
<dbReference type="GO" id="GO:0016757">
    <property type="term" value="F:glycosyltransferase activity"/>
    <property type="evidence" value="ECO:0007669"/>
    <property type="project" value="InterPro"/>
</dbReference>
<keyword evidence="4" id="KW-1185">Reference proteome</keyword>
<evidence type="ECO:0000313" key="4">
    <source>
        <dbReference type="Proteomes" id="UP000306575"/>
    </source>
</evidence>
<dbReference type="PANTHER" id="PTHR12526:SF630">
    <property type="entry name" value="GLYCOSYLTRANSFERASE"/>
    <property type="match status" value="1"/>
</dbReference>
<keyword evidence="3" id="KW-0808">Transferase</keyword>
<dbReference type="OrthoDB" id="9790710at2"/>
<evidence type="ECO:0000259" key="2">
    <source>
        <dbReference type="Pfam" id="PF13579"/>
    </source>
</evidence>
<dbReference type="Gene3D" id="3.40.50.2000">
    <property type="entry name" value="Glycogen Phosphorylase B"/>
    <property type="match status" value="2"/>
</dbReference>
<gene>
    <name evidence="3" type="ORF">FAP39_14280</name>
</gene>
<dbReference type="AlphaFoldDB" id="A0A4V6YFG9"/>